<comment type="catalytic activity">
    <reaction evidence="1 5 6">
        <text>[protein]-peptidylproline (omega=180) = [protein]-peptidylproline (omega=0)</text>
        <dbReference type="Rhea" id="RHEA:16237"/>
        <dbReference type="Rhea" id="RHEA-COMP:10747"/>
        <dbReference type="Rhea" id="RHEA-COMP:10748"/>
        <dbReference type="ChEBI" id="CHEBI:83833"/>
        <dbReference type="ChEBI" id="CHEBI:83834"/>
        <dbReference type="EC" id="5.2.1.8"/>
    </reaction>
</comment>
<evidence type="ECO:0000256" key="4">
    <source>
        <dbReference type="ARBA" id="ARBA00023235"/>
    </source>
</evidence>
<keyword evidence="4 5" id="KW-0413">Isomerase</keyword>
<proteinExistence type="inferred from homology"/>
<evidence type="ECO:0000313" key="9">
    <source>
        <dbReference type="EMBL" id="WEK34169.1"/>
    </source>
</evidence>
<feature type="domain" description="PPIase FKBP-type" evidence="8">
    <location>
        <begin position="72"/>
        <end position="152"/>
    </location>
</feature>
<evidence type="ECO:0000256" key="2">
    <source>
        <dbReference type="ARBA" id="ARBA00006577"/>
    </source>
</evidence>
<gene>
    <name evidence="9" type="ORF">P0Y53_16905</name>
</gene>
<keyword evidence="3 5" id="KW-0697">Rotamase</keyword>
<dbReference type="AlphaFoldDB" id="A0AAJ5WQF0"/>
<protein>
    <recommendedName>
        <fullName evidence="6">Peptidyl-prolyl cis-trans isomerase</fullName>
        <ecNumber evidence="6">5.2.1.8</ecNumber>
    </recommendedName>
</protein>
<reference evidence="9" key="1">
    <citation type="submission" date="2023-03" db="EMBL/GenBank/DDBJ databases">
        <title>Andean soil-derived lignocellulolytic bacterial consortium as a source of novel taxa and putative plastic-active enzymes.</title>
        <authorList>
            <person name="Diaz-Garcia L."/>
            <person name="Chuvochina M."/>
            <person name="Feuerriegel G."/>
            <person name="Bunk B."/>
            <person name="Sproer C."/>
            <person name="Streit W.R."/>
            <person name="Rodriguez L.M."/>
            <person name="Overmann J."/>
            <person name="Jimenez D.J."/>
        </authorList>
    </citation>
    <scope>NUCLEOTIDE SEQUENCE</scope>
    <source>
        <strain evidence="9">MAG 7</strain>
    </source>
</reference>
<keyword evidence="7" id="KW-0732">Signal</keyword>
<evidence type="ECO:0000259" key="8">
    <source>
        <dbReference type="PROSITE" id="PS50059"/>
    </source>
</evidence>
<name>A0AAJ5WQF0_9BACT</name>
<feature type="signal peptide" evidence="7">
    <location>
        <begin position="1"/>
        <end position="15"/>
    </location>
</feature>
<dbReference type="EC" id="5.2.1.8" evidence="6"/>
<evidence type="ECO:0000256" key="6">
    <source>
        <dbReference type="RuleBase" id="RU003915"/>
    </source>
</evidence>
<dbReference type="GO" id="GO:0003755">
    <property type="term" value="F:peptidyl-prolyl cis-trans isomerase activity"/>
    <property type="evidence" value="ECO:0007669"/>
    <property type="project" value="UniProtKB-UniRule"/>
</dbReference>
<comment type="similarity">
    <text evidence="2 6">Belongs to the FKBP-type PPIase family.</text>
</comment>
<dbReference type="PROSITE" id="PS51257">
    <property type="entry name" value="PROKAR_LIPOPROTEIN"/>
    <property type="match status" value="1"/>
</dbReference>
<evidence type="ECO:0000256" key="3">
    <source>
        <dbReference type="ARBA" id="ARBA00023110"/>
    </source>
</evidence>
<dbReference type="InterPro" id="IPR046357">
    <property type="entry name" value="PPIase_dom_sf"/>
</dbReference>
<dbReference type="Gene3D" id="3.10.50.40">
    <property type="match status" value="1"/>
</dbReference>
<evidence type="ECO:0000313" key="10">
    <source>
        <dbReference type="Proteomes" id="UP001220610"/>
    </source>
</evidence>
<dbReference type="InterPro" id="IPR001179">
    <property type="entry name" value="PPIase_FKBP_dom"/>
</dbReference>
<dbReference type="PANTHER" id="PTHR43811">
    <property type="entry name" value="FKBP-TYPE PEPTIDYL-PROLYL CIS-TRANS ISOMERASE FKPA"/>
    <property type="match status" value="1"/>
</dbReference>
<sequence length="152" mass="16155">MRLLTLAFSMVMALALTGCSNKDKDNGCTTAAEDDAKMTKYISDNSITAIKHSSGLYYQIIEPGTGAAPSISSSVKATYTGKFTNNTSFDGGTASFPLSGVIEGWQIGIPLIKQGGKIKLIIPPYLGYGCNDYRSIPGNSVLVFDVELVEVK</sequence>
<dbReference type="Proteomes" id="UP001220610">
    <property type="component" value="Chromosome"/>
</dbReference>
<dbReference type="SUPFAM" id="SSF54534">
    <property type="entry name" value="FKBP-like"/>
    <property type="match status" value="1"/>
</dbReference>
<accession>A0AAJ5WQF0</accession>
<evidence type="ECO:0000256" key="1">
    <source>
        <dbReference type="ARBA" id="ARBA00000971"/>
    </source>
</evidence>
<dbReference type="PANTHER" id="PTHR43811:SF19">
    <property type="entry name" value="39 KDA FK506-BINDING NUCLEAR PROTEIN"/>
    <property type="match status" value="1"/>
</dbReference>
<dbReference type="Pfam" id="PF00254">
    <property type="entry name" value="FKBP_C"/>
    <property type="match status" value="1"/>
</dbReference>
<dbReference type="EMBL" id="CP119311">
    <property type="protein sequence ID" value="WEK34169.1"/>
    <property type="molecule type" value="Genomic_DNA"/>
</dbReference>
<organism evidence="9 10">
    <name type="scientific">Candidatus Pseudobacter hemicellulosilyticus</name>
    <dbReference type="NCBI Taxonomy" id="3121375"/>
    <lineage>
        <taxon>Bacteria</taxon>
        <taxon>Pseudomonadati</taxon>
        <taxon>Bacteroidota</taxon>
        <taxon>Chitinophagia</taxon>
        <taxon>Chitinophagales</taxon>
        <taxon>Chitinophagaceae</taxon>
        <taxon>Pseudobacter</taxon>
    </lineage>
</organism>
<evidence type="ECO:0000256" key="5">
    <source>
        <dbReference type="PROSITE-ProRule" id="PRU00277"/>
    </source>
</evidence>
<feature type="chain" id="PRO_5042509567" description="Peptidyl-prolyl cis-trans isomerase" evidence="7">
    <location>
        <begin position="16"/>
        <end position="152"/>
    </location>
</feature>
<evidence type="ECO:0000256" key="7">
    <source>
        <dbReference type="SAM" id="SignalP"/>
    </source>
</evidence>
<dbReference type="PROSITE" id="PS50059">
    <property type="entry name" value="FKBP_PPIASE"/>
    <property type="match status" value="1"/>
</dbReference>